<reference evidence="2" key="2">
    <citation type="submission" date="2023-06" db="EMBL/GenBank/DDBJ databases">
        <authorList>
            <consortium name="Lawrence Berkeley National Laboratory"/>
            <person name="Mondo S.J."/>
            <person name="Hensen N."/>
            <person name="Bonometti L."/>
            <person name="Westerberg I."/>
            <person name="Brannstrom I.O."/>
            <person name="Guillou S."/>
            <person name="Cros-Aarteil S."/>
            <person name="Calhoun S."/>
            <person name="Haridas S."/>
            <person name="Kuo A."/>
            <person name="Pangilinan J."/>
            <person name="Riley R."/>
            <person name="Labutti K."/>
            <person name="Andreopoulos B."/>
            <person name="Lipzen A."/>
            <person name="Chen C."/>
            <person name="Yanf M."/>
            <person name="Daum C."/>
            <person name="Ng V."/>
            <person name="Clum A."/>
            <person name="Steindorff A."/>
            <person name="Ohm R."/>
            <person name="Martin F."/>
            <person name="Silar P."/>
            <person name="Natvig D."/>
            <person name="Lalanne C."/>
            <person name="Gautier V."/>
            <person name="Ament-Velasquez S.L."/>
            <person name="Kruys A."/>
            <person name="Hutchinson M.I."/>
            <person name="Powell A.J."/>
            <person name="Barry K."/>
            <person name="Miller A.N."/>
            <person name="Grigoriev I.V."/>
            <person name="Debuchy R."/>
            <person name="Gladieux P."/>
            <person name="Thoren M.H."/>
            <person name="Johannesson H."/>
        </authorList>
    </citation>
    <scope>NUCLEOTIDE SEQUENCE</scope>
    <source>
        <strain evidence="2">CBS 626.80</strain>
    </source>
</reference>
<dbReference type="Proteomes" id="UP001303222">
    <property type="component" value="Unassembled WGS sequence"/>
</dbReference>
<proteinExistence type="predicted"/>
<protein>
    <recommendedName>
        <fullName evidence="4">Secreted protein</fullName>
    </recommendedName>
</protein>
<reference evidence="2" key="1">
    <citation type="journal article" date="2023" name="Mol. Phylogenet. Evol.">
        <title>Genome-scale phylogeny and comparative genomics of the fungal order Sordariales.</title>
        <authorList>
            <person name="Hensen N."/>
            <person name="Bonometti L."/>
            <person name="Westerberg I."/>
            <person name="Brannstrom I.O."/>
            <person name="Guillou S."/>
            <person name="Cros-Aarteil S."/>
            <person name="Calhoun S."/>
            <person name="Haridas S."/>
            <person name="Kuo A."/>
            <person name="Mondo S."/>
            <person name="Pangilinan J."/>
            <person name="Riley R."/>
            <person name="LaButti K."/>
            <person name="Andreopoulos B."/>
            <person name="Lipzen A."/>
            <person name="Chen C."/>
            <person name="Yan M."/>
            <person name="Daum C."/>
            <person name="Ng V."/>
            <person name="Clum A."/>
            <person name="Steindorff A."/>
            <person name="Ohm R.A."/>
            <person name="Martin F."/>
            <person name="Silar P."/>
            <person name="Natvig D.O."/>
            <person name="Lalanne C."/>
            <person name="Gautier V."/>
            <person name="Ament-Velasquez S.L."/>
            <person name="Kruys A."/>
            <person name="Hutchinson M.I."/>
            <person name="Powell A.J."/>
            <person name="Barry K."/>
            <person name="Miller A.N."/>
            <person name="Grigoriev I.V."/>
            <person name="Debuchy R."/>
            <person name="Gladieux P."/>
            <person name="Hiltunen Thoren M."/>
            <person name="Johannesson H."/>
        </authorList>
    </citation>
    <scope>NUCLEOTIDE SEQUENCE</scope>
    <source>
        <strain evidence="2">CBS 626.80</strain>
    </source>
</reference>
<dbReference type="EMBL" id="MU859225">
    <property type="protein sequence ID" value="KAK3949170.1"/>
    <property type="molecule type" value="Genomic_DNA"/>
</dbReference>
<accession>A0AAN6NP08</accession>
<dbReference type="AlphaFoldDB" id="A0AAN6NP08"/>
<keyword evidence="1" id="KW-0732">Signal</keyword>
<feature type="chain" id="PRO_5043014923" description="Secreted protein" evidence="1">
    <location>
        <begin position="20"/>
        <end position="100"/>
    </location>
</feature>
<evidence type="ECO:0008006" key="4">
    <source>
        <dbReference type="Google" id="ProtNLM"/>
    </source>
</evidence>
<organism evidence="2 3">
    <name type="scientific">Pseudoneurospora amorphoporcata</name>
    <dbReference type="NCBI Taxonomy" id="241081"/>
    <lineage>
        <taxon>Eukaryota</taxon>
        <taxon>Fungi</taxon>
        <taxon>Dikarya</taxon>
        <taxon>Ascomycota</taxon>
        <taxon>Pezizomycotina</taxon>
        <taxon>Sordariomycetes</taxon>
        <taxon>Sordariomycetidae</taxon>
        <taxon>Sordariales</taxon>
        <taxon>Sordariaceae</taxon>
        <taxon>Pseudoneurospora</taxon>
    </lineage>
</organism>
<keyword evidence="3" id="KW-1185">Reference proteome</keyword>
<evidence type="ECO:0000313" key="2">
    <source>
        <dbReference type="EMBL" id="KAK3949170.1"/>
    </source>
</evidence>
<feature type="signal peptide" evidence="1">
    <location>
        <begin position="1"/>
        <end position="19"/>
    </location>
</feature>
<evidence type="ECO:0000256" key="1">
    <source>
        <dbReference type="SAM" id="SignalP"/>
    </source>
</evidence>
<gene>
    <name evidence="2" type="ORF">QBC32DRAFT_349754</name>
</gene>
<sequence>MIISVLLQVVLFSLGIVSTFRVCGKRCEGSVPLWLREGTPQRGRERNLSPNQSSFLHALLLASRTRRRVCPLRLLQNTAIPSMWVGFRHDLHPVGKSEYH</sequence>
<comment type="caution">
    <text evidence="2">The sequence shown here is derived from an EMBL/GenBank/DDBJ whole genome shotgun (WGS) entry which is preliminary data.</text>
</comment>
<name>A0AAN6NP08_9PEZI</name>
<evidence type="ECO:0000313" key="3">
    <source>
        <dbReference type="Proteomes" id="UP001303222"/>
    </source>
</evidence>